<proteinExistence type="predicted"/>
<protein>
    <submittedName>
        <fullName evidence="2">Uncharacterized protein</fullName>
    </submittedName>
</protein>
<organism evidence="2 3">
    <name type="scientific">Actinoallomurus liliacearum</name>
    <dbReference type="NCBI Taxonomy" id="1080073"/>
    <lineage>
        <taxon>Bacteria</taxon>
        <taxon>Bacillati</taxon>
        <taxon>Actinomycetota</taxon>
        <taxon>Actinomycetes</taxon>
        <taxon>Streptosporangiales</taxon>
        <taxon>Thermomonosporaceae</taxon>
        <taxon>Actinoallomurus</taxon>
    </lineage>
</organism>
<reference evidence="3" key="1">
    <citation type="journal article" date="2019" name="Int. J. Syst. Evol. Microbiol.">
        <title>The Global Catalogue of Microorganisms (GCM) 10K type strain sequencing project: providing services to taxonomists for standard genome sequencing and annotation.</title>
        <authorList>
            <consortium name="The Broad Institute Genomics Platform"/>
            <consortium name="The Broad Institute Genome Sequencing Center for Infectious Disease"/>
            <person name="Wu L."/>
            <person name="Ma J."/>
        </authorList>
    </citation>
    <scope>NUCLEOTIDE SEQUENCE [LARGE SCALE GENOMIC DNA]</scope>
    <source>
        <strain evidence="3">JCM 17938</strain>
    </source>
</reference>
<name>A0ABP8TU54_9ACTN</name>
<dbReference type="EMBL" id="BAABHJ010000027">
    <property type="protein sequence ID" value="GAA4614735.1"/>
    <property type="molecule type" value="Genomic_DNA"/>
</dbReference>
<evidence type="ECO:0000313" key="3">
    <source>
        <dbReference type="Proteomes" id="UP001500212"/>
    </source>
</evidence>
<sequence length="92" mass="10324">MSKDKERHDGPDDFAGISRGGAAFLMTVVALAHPWQTLKELRPMVRGLGRQALKLPLVPFALVAAILWSRRKDRGLTFEDYLHGFGEENDHP</sequence>
<evidence type="ECO:0000256" key="1">
    <source>
        <dbReference type="SAM" id="Phobius"/>
    </source>
</evidence>
<keyword evidence="1" id="KW-0812">Transmembrane</keyword>
<accession>A0ABP8TU54</accession>
<comment type="caution">
    <text evidence="2">The sequence shown here is derived from an EMBL/GenBank/DDBJ whole genome shotgun (WGS) entry which is preliminary data.</text>
</comment>
<gene>
    <name evidence="2" type="ORF">GCM10023195_64470</name>
</gene>
<keyword evidence="1" id="KW-1133">Transmembrane helix</keyword>
<feature type="transmembrane region" description="Helical" evidence="1">
    <location>
        <begin position="52"/>
        <end position="69"/>
    </location>
</feature>
<keyword evidence="3" id="KW-1185">Reference proteome</keyword>
<feature type="transmembrane region" description="Helical" evidence="1">
    <location>
        <begin position="12"/>
        <end position="32"/>
    </location>
</feature>
<dbReference type="RefSeq" id="WP_345363085.1">
    <property type="nucleotide sequence ID" value="NZ_BAABHJ010000027.1"/>
</dbReference>
<keyword evidence="1" id="KW-0472">Membrane</keyword>
<dbReference type="Proteomes" id="UP001500212">
    <property type="component" value="Unassembled WGS sequence"/>
</dbReference>
<evidence type="ECO:0000313" key="2">
    <source>
        <dbReference type="EMBL" id="GAA4614735.1"/>
    </source>
</evidence>